<dbReference type="RefSeq" id="WP_190266687.1">
    <property type="nucleotide sequence ID" value="NZ_BAABAD010000004.1"/>
</dbReference>
<sequence>MTNPTSATAPQTVYTLTDGARCLLGGGGVAVLLPAKQRLDGLSPGQIATLRTLNEGPLRPADDPDADTVDLLDRLVAAGVVSLTVTAGRRDLYSLRPFRRPPRPRPLPRSDAFELSRFTVVRRNGTDIVAEHPRSWCDVAVHDPETLATLVGLGSSALPAEIRDRLAADLAWSGHAVEPGAEDHDFATRSWSPHELWFHRRSTVGDRGTSWAHFGPTRWADGEFEPLPARREPYDGEPISLPTPDLAALRRDDTPLTAVVEDRKSVRDFDDRHPLTTEHLGELLHRCARTRAVRTTNANRTVPEELPSRPFPSGGSLYELEVYAVVRIADGVPAGMYHYDSFEHVLRPVAPYDSPAVRRLVAPASLTLADGQLPQVLLVLAARPGRIMWTYEQMPYAVILKHVGVLTQTLYLTSTAMGLGGVAQGYGDTAAFAEATGTDELTECNVGSFVVGTPKR</sequence>
<name>A0ABR7WAM9_9ACTN</name>
<dbReference type="NCBIfam" id="TIGR03605">
    <property type="entry name" value="antibiot_sagB"/>
    <property type="match status" value="1"/>
</dbReference>
<gene>
    <name evidence="3" type="ORF">IDF66_09725</name>
</gene>
<dbReference type="Gene3D" id="3.40.109.10">
    <property type="entry name" value="NADH Oxidase"/>
    <property type="match status" value="1"/>
</dbReference>
<evidence type="ECO:0000259" key="1">
    <source>
        <dbReference type="Pfam" id="PF00881"/>
    </source>
</evidence>
<comment type="caution">
    <text evidence="3">The sequence shown here is derived from an EMBL/GenBank/DDBJ whole genome shotgun (WGS) entry which is preliminary data.</text>
</comment>
<dbReference type="Proteomes" id="UP000602395">
    <property type="component" value="Unassembled WGS sequence"/>
</dbReference>
<evidence type="ECO:0000259" key="2">
    <source>
        <dbReference type="Pfam" id="PF22767"/>
    </source>
</evidence>
<dbReference type="Pfam" id="PF00881">
    <property type="entry name" value="Nitroreductase"/>
    <property type="match status" value="1"/>
</dbReference>
<organism evidence="3 4">
    <name type="scientific">Gordonia hankookensis</name>
    <dbReference type="NCBI Taxonomy" id="589403"/>
    <lineage>
        <taxon>Bacteria</taxon>
        <taxon>Bacillati</taxon>
        <taxon>Actinomycetota</taxon>
        <taxon>Actinomycetes</taxon>
        <taxon>Mycobacteriales</taxon>
        <taxon>Gordoniaceae</taxon>
        <taxon>Gordonia</taxon>
    </lineage>
</organism>
<dbReference type="Pfam" id="PF22767">
    <property type="entry name" value="ThcOx"/>
    <property type="match status" value="1"/>
</dbReference>
<dbReference type="PANTHER" id="PTHR43745:SF2">
    <property type="entry name" value="NITROREDUCTASE MJ1384-RELATED"/>
    <property type="match status" value="1"/>
</dbReference>
<dbReference type="PANTHER" id="PTHR43745">
    <property type="entry name" value="NITROREDUCTASE MJ1384-RELATED"/>
    <property type="match status" value="1"/>
</dbReference>
<evidence type="ECO:0000313" key="3">
    <source>
        <dbReference type="EMBL" id="MBD1319865.1"/>
    </source>
</evidence>
<dbReference type="CDD" id="cd02142">
    <property type="entry name" value="McbC_SagB-like_oxidoreductase"/>
    <property type="match status" value="1"/>
</dbReference>
<dbReference type="InterPro" id="IPR029479">
    <property type="entry name" value="Nitroreductase"/>
</dbReference>
<evidence type="ECO:0000313" key="4">
    <source>
        <dbReference type="Proteomes" id="UP000602395"/>
    </source>
</evidence>
<reference evidence="3 4" key="1">
    <citation type="submission" date="2020-09" db="EMBL/GenBank/DDBJ databases">
        <title>Novel species in genus Gordonia.</title>
        <authorList>
            <person name="Zhang G."/>
        </authorList>
    </citation>
    <scope>NUCLEOTIDE SEQUENCE [LARGE SCALE GENOMIC DNA]</scope>
    <source>
        <strain evidence="3 4">ON-33</strain>
    </source>
</reference>
<dbReference type="SUPFAM" id="SSF55469">
    <property type="entry name" value="FMN-dependent nitroreductase-like"/>
    <property type="match status" value="1"/>
</dbReference>
<protein>
    <submittedName>
        <fullName evidence="3">SagB family peptide dehydrogenase</fullName>
    </submittedName>
</protein>
<feature type="domain" description="Nitroreductase" evidence="1">
    <location>
        <begin position="261"/>
        <end position="452"/>
    </location>
</feature>
<keyword evidence="4" id="KW-1185">Reference proteome</keyword>
<dbReference type="InterPro" id="IPR054488">
    <property type="entry name" value="ThcOx_dom2"/>
</dbReference>
<dbReference type="InterPro" id="IPR000415">
    <property type="entry name" value="Nitroreductase-like"/>
</dbReference>
<dbReference type="InterPro" id="IPR052544">
    <property type="entry name" value="Bacteriocin_Proc_Enz"/>
</dbReference>
<dbReference type="InterPro" id="IPR020051">
    <property type="entry name" value="SagB-type_dehydrogenase"/>
</dbReference>
<dbReference type="EMBL" id="JACWMS010000002">
    <property type="protein sequence ID" value="MBD1319865.1"/>
    <property type="molecule type" value="Genomic_DNA"/>
</dbReference>
<accession>A0ABR7WAM9</accession>
<feature type="domain" description="Cyanobactin oxidase ThcOx second" evidence="2">
    <location>
        <begin position="114"/>
        <end position="205"/>
    </location>
</feature>
<proteinExistence type="predicted"/>